<dbReference type="SUPFAM" id="SSF51556">
    <property type="entry name" value="Metallo-dependent hydrolases"/>
    <property type="match status" value="1"/>
</dbReference>
<gene>
    <name evidence="7" type="ORF">B6D57_02325</name>
</gene>
<dbReference type="NCBIfam" id="TIGR04038">
    <property type="entry name" value="tatD_link_rSAM"/>
    <property type="match status" value="1"/>
</dbReference>
<dbReference type="InterPro" id="IPR007197">
    <property type="entry name" value="rSAM"/>
</dbReference>
<evidence type="ECO:0000313" key="7">
    <source>
        <dbReference type="EMBL" id="OQX90686.1"/>
    </source>
</evidence>
<comment type="caution">
    <text evidence="7">The sequence shown here is derived from an EMBL/GenBank/DDBJ whole genome shotgun (WGS) entry which is preliminary data.</text>
</comment>
<dbReference type="InterPro" id="IPR058240">
    <property type="entry name" value="rSAM_sf"/>
</dbReference>
<dbReference type="GO" id="GO:0016788">
    <property type="term" value="F:hydrolase activity, acting on ester bonds"/>
    <property type="evidence" value="ECO:0007669"/>
    <property type="project" value="InterPro"/>
</dbReference>
<dbReference type="InterPro" id="IPR015991">
    <property type="entry name" value="TatD/YcfH-like"/>
</dbReference>
<evidence type="ECO:0000256" key="2">
    <source>
        <dbReference type="ARBA" id="ARBA00022723"/>
    </source>
</evidence>
<dbReference type="Proteomes" id="UP000192611">
    <property type="component" value="Unassembled WGS sequence"/>
</dbReference>
<dbReference type="PROSITE" id="PS01091">
    <property type="entry name" value="TATD_3"/>
    <property type="match status" value="1"/>
</dbReference>
<reference evidence="8" key="1">
    <citation type="submission" date="2017-03" db="EMBL/GenBank/DDBJ databases">
        <title>Novel pathways for hydrocarbon cycling and metabolic interdependencies in hydrothermal sediment communities.</title>
        <authorList>
            <person name="Dombrowski N."/>
            <person name="Seitz K."/>
            <person name="Teske A."/>
            <person name="Baker B."/>
        </authorList>
    </citation>
    <scope>NUCLEOTIDE SEQUENCE [LARGE SCALE GENOMIC DNA]</scope>
</reference>
<protein>
    <recommendedName>
        <fullName evidence="6">Radical SAM core domain-containing protein</fullName>
    </recommendedName>
</protein>
<dbReference type="Pfam" id="PF01026">
    <property type="entry name" value="TatD_DNase"/>
    <property type="match status" value="1"/>
</dbReference>
<sequence length="458" mass="51917">MPEFKTEPYITDSHHHLSHQDFSSDIEEVIGRAREAGVEILIEGGGEVALPYYLKNCLSDPYLRNMYFCAGLHPHDAMNFSDSILDKLRSLATHKRFAGVGECGLDYHYDNSPRDVQKRVFRKHIELASELKKPLAIHARKSYRDVFGILEDEGVPEAGVLFHCFSGGDEDLARILEMDGYISIGGVLTFPNAVRTREVISSVPRERLLIETDAPYLAPQNVRGKRNEPSYIRYVADELANLWGLPVEDVYFITTYNARVFFNIDIDHGGDIVYKLGDRLYLNVTNRCTNRCSFCIRNFRDGLGGYYLKLRVEPTPDEVIKAIGIPGEYEEIVFCGYGEPLIRYDLVREVARYIKERGGRVRVNTNGIARLYHGVDAIEYVSNYVDVFSISLNATNGEEYNRICRPLYKGAYKEVLKSIERAKSLNKEVRVSFVESSGADLTGAEDMAEALGVSVRFR</sequence>
<keyword evidence="4" id="KW-0408">Iron</keyword>
<dbReference type="SUPFAM" id="SSF102114">
    <property type="entry name" value="Radical SAM enzymes"/>
    <property type="match status" value="1"/>
</dbReference>
<evidence type="ECO:0000256" key="5">
    <source>
        <dbReference type="ARBA" id="ARBA00023014"/>
    </source>
</evidence>
<dbReference type="CDD" id="cd01335">
    <property type="entry name" value="Radical_SAM"/>
    <property type="match status" value="1"/>
</dbReference>
<proteinExistence type="predicted"/>
<dbReference type="Gene3D" id="3.20.20.70">
    <property type="entry name" value="Aldolase class I"/>
    <property type="match status" value="1"/>
</dbReference>
<dbReference type="EMBL" id="NATQ01000034">
    <property type="protein sequence ID" value="OQX90686.1"/>
    <property type="molecule type" value="Genomic_DNA"/>
</dbReference>
<dbReference type="GO" id="GO:0004536">
    <property type="term" value="F:DNA nuclease activity"/>
    <property type="evidence" value="ECO:0007669"/>
    <property type="project" value="InterPro"/>
</dbReference>
<accession>A0A1W9S1S5</accession>
<evidence type="ECO:0000313" key="8">
    <source>
        <dbReference type="Proteomes" id="UP000192611"/>
    </source>
</evidence>
<dbReference type="AlphaFoldDB" id="A0A1W9S1S5"/>
<dbReference type="PANTHER" id="PTHR46124:SF2">
    <property type="entry name" value="D-AMINOACYL-TRNA DEACYLASE"/>
    <property type="match status" value="1"/>
</dbReference>
<organism evidence="7 8">
    <name type="scientific">Candidatus Coatesbacteria bacterium 4484_99</name>
    <dbReference type="NCBI Taxonomy" id="1970774"/>
    <lineage>
        <taxon>Bacteria</taxon>
        <taxon>Candidatus Coatesiibacteriota</taxon>
    </lineage>
</organism>
<keyword evidence="5" id="KW-0411">Iron-sulfur</keyword>
<dbReference type="InterPro" id="IPR013785">
    <property type="entry name" value="Aldolase_TIM"/>
</dbReference>
<evidence type="ECO:0000259" key="6">
    <source>
        <dbReference type="PROSITE" id="PS51918"/>
    </source>
</evidence>
<name>A0A1W9S1S5_9BACT</name>
<keyword evidence="3" id="KW-0378">Hydrolase</keyword>
<evidence type="ECO:0000256" key="4">
    <source>
        <dbReference type="ARBA" id="ARBA00023004"/>
    </source>
</evidence>
<dbReference type="SFLD" id="SFLDS00029">
    <property type="entry name" value="Radical_SAM"/>
    <property type="match status" value="1"/>
</dbReference>
<dbReference type="PANTHER" id="PTHR46124">
    <property type="entry name" value="D-AMINOACYL-TRNA DEACYLASE"/>
    <property type="match status" value="1"/>
</dbReference>
<dbReference type="SFLD" id="SFLDG01067">
    <property type="entry name" value="SPASM/twitch_domain_containing"/>
    <property type="match status" value="1"/>
</dbReference>
<dbReference type="PROSITE" id="PS51918">
    <property type="entry name" value="RADICAL_SAM"/>
    <property type="match status" value="1"/>
</dbReference>
<dbReference type="InterPro" id="IPR001130">
    <property type="entry name" value="TatD-like"/>
</dbReference>
<dbReference type="GO" id="GO:0005829">
    <property type="term" value="C:cytosol"/>
    <property type="evidence" value="ECO:0007669"/>
    <property type="project" value="TreeGrafter"/>
</dbReference>
<feature type="domain" description="Radical SAM core" evidence="6">
    <location>
        <begin position="274"/>
        <end position="458"/>
    </location>
</feature>
<dbReference type="InterPro" id="IPR018228">
    <property type="entry name" value="DNase_TatD-rel_CS"/>
</dbReference>
<dbReference type="Pfam" id="PF04055">
    <property type="entry name" value="Radical_SAM"/>
    <property type="match status" value="1"/>
</dbReference>
<dbReference type="CDD" id="cd01310">
    <property type="entry name" value="TatD_DNAse"/>
    <property type="match status" value="1"/>
</dbReference>
<evidence type="ECO:0000256" key="1">
    <source>
        <dbReference type="ARBA" id="ARBA00022691"/>
    </source>
</evidence>
<dbReference type="GO" id="GO:0046872">
    <property type="term" value="F:metal ion binding"/>
    <property type="evidence" value="ECO:0007669"/>
    <property type="project" value="UniProtKB-KW"/>
</dbReference>
<keyword evidence="2" id="KW-0479">Metal-binding</keyword>
<dbReference type="Gene3D" id="3.20.20.140">
    <property type="entry name" value="Metal-dependent hydrolases"/>
    <property type="match status" value="1"/>
</dbReference>
<evidence type="ECO:0000256" key="3">
    <source>
        <dbReference type="ARBA" id="ARBA00022801"/>
    </source>
</evidence>
<dbReference type="InterPro" id="IPR023821">
    <property type="entry name" value="rSAM_TatD-assoc"/>
</dbReference>
<dbReference type="InterPro" id="IPR032466">
    <property type="entry name" value="Metal_Hydrolase"/>
</dbReference>
<dbReference type="GO" id="GO:0051536">
    <property type="term" value="F:iron-sulfur cluster binding"/>
    <property type="evidence" value="ECO:0007669"/>
    <property type="project" value="UniProtKB-KW"/>
</dbReference>
<dbReference type="FunFam" id="3.20.20.140:FF:000005">
    <property type="entry name" value="TatD family hydrolase"/>
    <property type="match status" value="1"/>
</dbReference>
<keyword evidence="1" id="KW-0949">S-adenosyl-L-methionine</keyword>
<dbReference type="NCBIfam" id="TIGR00010">
    <property type="entry name" value="YchF/TatD family DNA exonuclease"/>
    <property type="match status" value="1"/>
</dbReference>